<accession>A0A645I7V5</accession>
<proteinExistence type="predicted"/>
<evidence type="ECO:0008006" key="3">
    <source>
        <dbReference type="Google" id="ProtNLM"/>
    </source>
</evidence>
<evidence type="ECO:0000313" key="2">
    <source>
        <dbReference type="EMBL" id="MPN47210.1"/>
    </source>
</evidence>
<name>A0A645I7V5_9ZZZZ</name>
<sequence>MGWLIFVFEDTAAGMEYFKNMFGSAGFINSQAVYDLVRTLPLLIVLSLASTPYPKRIYYRLYDRFPSFRSAAPILTAAVLLLSVAFLVDSGFNPFLYLIF</sequence>
<protein>
    <recommendedName>
        <fullName evidence="3">Peptidoglycan O-acetyltransferase</fullName>
    </recommendedName>
</protein>
<organism evidence="2">
    <name type="scientific">bioreactor metagenome</name>
    <dbReference type="NCBI Taxonomy" id="1076179"/>
    <lineage>
        <taxon>unclassified sequences</taxon>
        <taxon>metagenomes</taxon>
        <taxon>ecological metagenomes</taxon>
    </lineage>
</organism>
<dbReference type="EMBL" id="VSSQ01108535">
    <property type="protein sequence ID" value="MPN47210.1"/>
    <property type="molecule type" value="Genomic_DNA"/>
</dbReference>
<evidence type="ECO:0000256" key="1">
    <source>
        <dbReference type="SAM" id="Phobius"/>
    </source>
</evidence>
<gene>
    <name evidence="2" type="ORF">SDC9_194811</name>
</gene>
<reference evidence="2" key="1">
    <citation type="submission" date="2019-08" db="EMBL/GenBank/DDBJ databases">
        <authorList>
            <person name="Kucharzyk K."/>
            <person name="Murdoch R.W."/>
            <person name="Higgins S."/>
            <person name="Loffler F."/>
        </authorList>
    </citation>
    <scope>NUCLEOTIDE SEQUENCE</scope>
</reference>
<keyword evidence="1" id="KW-1133">Transmembrane helix</keyword>
<keyword evidence="1" id="KW-0812">Transmembrane</keyword>
<dbReference type="AlphaFoldDB" id="A0A645I7V5"/>
<feature type="transmembrane region" description="Helical" evidence="1">
    <location>
        <begin position="70"/>
        <end position="88"/>
    </location>
</feature>
<keyword evidence="1" id="KW-0472">Membrane</keyword>
<comment type="caution">
    <text evidence="2">The sequence shown here is derived from an EMBL/GenBank/DDBJ whole genome shotgun (WGS) entry which is preliminary data.</text>
</comment>